<dbReference type="GeneID" id="82527404"/>
<dbReference type="EC" id="2.7.10.2" evidence="4"/>
<feature type="transmembrane region" description="Helical" evidence="16">
    <location>
        <begin position="500"/>
        <end position="519"/>
    </location>
</feature>
<comment type="subcellular location">
    <subcellularLocation>
        <location evidence="1">Cell inner membrane</location>
        <topology evidence="1">Multi-pass membrane protein</topology>
    </subcellularLocation>
</comment>
<keyword evidence="21" id="KW-1185">Reference proteome</keyword>
<dbReference type="Proteomes" id="UP000244905">
    <property type="component" value="Unassembled WGS sequence"/>
</dbReference>
<keyword evidence="9" id="KW-0547">Nucleotide-binding</keyword>
<dbReference type="SUPFAM" id="SSF52540">
    <property type="entry name" value="P-loop containing nucleoside triphosphate hydrolases"/>
    <property type="match status" value="1"/>
</dbReference>
<dbReference type="CDD" id="cd05387">
    <property type="entry name" value="BY-kinase"/>
    <property type="match status" value="1"/>
</dbReference>
<dbReference type="Pfam" id="PF13614">
    <property type="entry name" value="AAA_31"/>
    <property type="match status" value="1"/>
</dbReference>
<dbReference type="InterPro" id="IPR005702">
    <property type="entry name" value="Wzc-like_C"/>
</dbReference>
<keyword evidence="12 16" id="KW-1133">Transmembrane helix</keyword>
<dbReference type="EMBL" id="PUEC01000060">
    <property type="protein sequence ID" value="PWB00080.1"/>
    <property type="molecule type" value="Genomic_DNA"/>
</dbReference>
<accession>A0A2V1IJY1</accession>
<feature type="domain" description="Tyrosine-protein kinase G-rich" evidence="19">
    <location>
        <begin position="444"/>
        <end position="518"/>
    </location>
</feature>
<proteinExistence type="inferred from homology"/>
<dbReference type="GO" id="GO:0004715">
    <property type="term" value="F:non-membrane spanning protein tyrosine kinase activity"/>
    <property type="evidence" value="ECO:0007669"/>
    <property type="project" value="UniProtKB-EC"/>
</dbReference>
<dbReference type="GO" id="GO:0005886">
    <property type="term" value="C:plasma membrane"/>
    <property type="evidence" value="ECO:0007669"/>
    <property type="project" value="UniProtKB-SubCell"/>
</dbReference>
<evidence type="ECO:0000256" key="3">
    <source>
        <dbReference type="ARBA" id="ARBA00008883"/>
    </source>
</evidence>
<dbReference type="PANTHER" id="PTHR32309">
    <property type="entry name" value="TYROSINE-PROTEIN KINASE"/>
    <property type="match status" value="1"/>
</dbReference>
<evidence type="ECO:0000256" key="2">
    <source>
        <dbReference type="ARBA" id="ARBA00007316"/>
    </source>
</evidence>
<evidence type="ECO:0000256" key="9">
    <source>
        <dbReference type="ARBA" id="ARBA00022741"/>
    </source>
</evidence>
<evidence type="ECO:0000259" key="19">
    <source>
        <dbReference type="Pfam" id="PF13807"/>
    </source>
</evidence>
<dbReference type="InterPro" id="IPR003856">
    <property type="entry name" value="LPS_length_determ_N"/>
</dbReference>
<dbReference type="InterPro" id="IPR025669">
    <property type="entry name" value="AAA_dom"/>
</dbReference>
<feature type="domain" description="Polysaccharide chain length determinant N-terminal" evidence="17">
    <location>
        <begin position="24"/>
        <end position="110"/>
    </location>
</feature>
<keyword evidence="5" id="KW-1003">Cell membrane</keyword>
<protein>
    <recommendedName>
        <fullName evidence="4">non-specific protein-tyrosine kinase</fullName>
        <ecNumber evidence="4">2.7.10.2</ecNumber>
    </recommendedName>
</protein>
<evidence type="ECO:0000313" key="20">
    <source>
        <dbReference type="EMBL" id="PWB00080.1"/>
    </source>
</evidence>
<keyword evidence="14" id="KW-0829">Tyrosine-protein kinase</keyword>
<keyword evidence="10" id="KW-0418">Kinase</keyword>
<evidence type="ECO:0000256" key="7">
    <source>
        <dbReference type="ARBA" id="ARBA00022679"/>
    </source>
</evidence>
<keyword evidence="7" id="KW-0808">Transferase</keyword>
<evidence type="ECO:0000313" key="21">
    <source>
        <dbReference type="Proteomes" id="UP000244905"/>
    </source>
</evidence>
<reference evidence="21" key="1">
    <citation type="submission" date="2018-02" db="EMBL/GenBank/DDBJ databases">
        <authorList>
            <person name="Clavel T."/>
            <person name="Strowig T."/>
        </authorList>
    </citation>
    <scope>NUCLEOTIDE SEQUENCE [LARGE SCALE GENOMIC DNA]</scope>
    <source>
        <strain evidence="21">DSM 103720</strain>
    </source>
</reference>
<dbReference type="PANTHER" id="PTHR32309:SF13">
    <property type="entry name" value="FERRIC ENTEROBACTIN TRANSPORT PROTEIN FEPE"/>
    <property type="match status" value="1"/>
</dbReference>
<evidence type="ECO:0000259" key="17">
    <source>
        <dbReference type="Pfam" id="PF02706"/>
    </source>
</evidence>
<comment type="similarity">
    <text evidence="3">Belongs to the etk/wzc family.</text>
</comment>
<evidence type="ECO:0000256" key="5">
    <source>
        <dbReference type="ARBA" id="ARBA00022475"/>
    </source>
</evidence>
<gene>
    <name evidence="20" type="ORF">C5O23_13895</name>
</gene>
<evidence type="ECO:0000256" key="4">
    <source>
        <dbReference type="ARBA" id="ARBA00011903"/>
    </source>
</evidence>
<name>A0A2V1IJY1_9BACT</name>
<evidence type="ECO:0000256" key="14">
    <source>
        <dbReference type="ARBA" id="ARBA00023137"/>
    </source>
</evidence>
<dbReference type="GO" id="GO:0042802">
    <property type="term" value="F:identical protein binding"/>
    <property type="evidence" value="ECO:0007669"/>
    <property type="project" value="UniProtKB-ARBA"/>
</dbReference>
<comment type="catalytic activity">
    <reaction evidence="15">
        <text>L-tyrosyl-[protein] + ATP = O-phospho-L-tyrosyl-[protein] + ADP + H(+)</text>
        <dbReference type="Rhea" id="RHEA:10596"/>
        <dbReference type="Rhea" id="RHEA-COMP:10136"/>
        <dbReference type="Rhea" id="RHEA-COMP:20101"/>
        <dbReference type="ChEBI" id="CHEBI:15378"/>
        <dbReference type="ChEBI" id="CHEBI:30616"/>
        <dbReference type="ChEBI" id="CHEBI:46858"/>
        <dbReference type="ChEBI" id="CHEBI:61978"/>
        <dbReference type="ChEBI" id="CHEBI:456216"/>
        <dbReference type="EC" id="2.7.10.2"/>
    </reaction>
</comment>
<evidence type="ECO:0000256" key="13">
    <source>
        <dbReference type="ARBA" id="ARBA00023136"/>
    </source>
</evidence>
<evidence type="ECO:0000256" key="11">
    <source>
        <dbReference type="ARBA" id="ARBA00022840"/>
    </source>
</evidence>
<evidence type="ECO:0000256" key="16">
    <source>
        <dbReference type="SAM" id="Phobius"/>
    </source>
</evidence>
<keyword evidence="13 16" id="KW-0472">Membrane</keyword>
<keyword evidence="6" id="KW-0997">Cell inner membrane</keyword>
<comment type="similarity">
    <text evidence="2">Belongs to the CpsD/CapB family.</text>
</comment>
<dbReference type="RefSeq" id="WP_107033509.1">
    <property type="nucleotide sequence ID" value="NZ_PUEC01000060.1"/>
</dbReference>
<dbReference type="InterPro" id="IPR032807">
    <property type="entry name" value="GNVR"/>
</dbReference>
<dbReference type="InterPro" id="IPR027417">
    <property type="entry name" value="P-loop_NTPase"/>
</dbReference>
<keyword evidence="8 16" id="KW-0812">Transmembrane</keyword>
<comment type="caution">
    <text evidence="20">The sequence shown here is derived from an EMBL/GenBank/DDBJ whole genome shotgun (WGS) entry which is preliminary data.</text>
</comment>
<feature type="domain" description="AAA" evidence="18">
    <location>
        <begin position="592"/>
        <end position="712"/>
    </location>
</feature>
<feature type="transmembrane region" description="Helical" evidence="16">
    <location>
        <begin position="32"/>
        <end position="51"/>
    </location>
</feature>
<evidence type="ECO:0000256" key="8">
    <source>
        <dbReference type="ARBA" id="ARBA00022692"/>
    </source>
</evidence>
<evidence type="ECO:0000256" key="10">
    <source>
        <dbReference type="ARBA" id="ARBA00022777"/>
    </source>
</evidence>
<evidence type="ECO:0000256" key="6">
    <source>
        <dbReference type="ARBA" id="ARBA00022519"/>
    </source>
</evidence>
<sequence length="798" mass="87759">MAETIKSEARKSVNAGSAVPLTDILYRTLHHWPWVLLSLVVCVGAAVVYLLCTPKVYTTTASIMIKDEAAGKSAGAEDFGDFGLFQNKTNIQNEITTLKSADLMEEVVRRLNLDMNYYIPGRFHDVVAYGSNLPVRVEMPGFAENGSALFRVEVDGAGKVSVSDVKSGDLKSEERVQGAMNDTLMTVVGPMVVVAAEGYKPGEAVELNVVKAPVSATAGGYESRMVIAMSGDKSSVINLTVTDQSTQRAQALLSTLIGVYNEYWIRDKNQIAVSTSNFINERLGVIESELGNVDSDISSYKSQHLIPDVSAASSMYMSQNQQISQQIMDLRNQLKQTLYIKSYLGAASDNEKMLPMNSGVANVDIQSQITDYNNLVLQRNSLLAKSSDKNPLVVQLNEQMDQMRHAILASVDNSINALNMQISSLQGSQASTTSKIASNPSQAKYLLSVERQQKVKESLYLFLLQKREENELSQAFTAYNTRVVNKPASFGPTAPNTRNILMMSFLLGLAIPFGVVYLMESNNTKVRGRKDVEHLAVPFLGELPQDGHEKKKEAGEANTIVVKGGKRDIINEAFRVLRTNVEFMCNSSEGNKVIAMTSFNPGSGKSFVSMNLGMAIALKGKKVLIVDGDMRHGSTSAYMGSPAKGLADYLGGAVSEVDTLIVKTPECQNMQVLPIGSIPPNPTELLESPRFGELIGELKSRFDYIIIDCPPIEVVADAQIIDKFADRTFFVIRAGLFDRSMLPELDRLYEEKKYRNMSFILNGSRNDQGRYGYSHTYRYGYGYGYGYGYNYGSGEKKK</sequence>
<dbReference type="Pfam" id="PF02706">
    <property type="entry name" value="Wzz"/>
    <property type="match status" value="1"/>
</dbReference>
<evidence type="ECO:0000256" key="1">
    <source>
        <dbReference type="ARBA" id="ARBA00004429"/>
    </source>
</evidence>
<evidence type="ECO:0000259" key="18">
    <source>
        <dbReference type="Pfam" id="PF13614"/>
    </source>
</evidence>
<dbReference type="InterPro" id="IPR050445">
    <property type="entry name" value="Bact_polysacc_biosynth/exp"/>
</dbReference>
<dbReference type="GO" id="GO:0005524">
    <property type="term" value="F:ATP binding"/>
    <property type="evidence" value="ECO:0007669"/>
    <property type="project" value="UniProtKB-KW"/>
</dbReference>
<keyword evidence="11" id="KW-0067">ATP-binding</keyword>
<evidence type="ECO:0000256" key="12">
    <source>
        <dbReference type="ARBA" id="ARBA00022989"/>
    </source>
</evidence>
<dbReference type="FunFam" id="3.40.50.300:FF:000527">
    <property type="entry name" value="Tyrosine-protein kinase etk"/>
    <property type="match status" value="1"/>
</dbReference>
<dbReference type="Gene3D" id="3.40.50.300">
    <property type="entry name" value="P-loop containing nucleotide triphosphate hydrolases"/>
    <property type="match status" value="1"/>
</dbReference>
<organism evidence="20 21">
    <name type="scientific">Duncaniella muris</name>
    <dbReference type="NCBI Taxonomy" id="2094150"/>
    <lineage>
        <taxon>Bacteria</taxon>
        <taxon>Pseudomonadati</taxon>
        <taxon>Bacteroidota</taxon>
        <taxon>Bacteroidia</taxon>
        <taxon>Bacteroidales</taxon>
        <taxon>Muribaculaceae</taxon>
        <taxon>Duncaniella</taxon>
    </lineage>
</organism>
<dbReference type="AlphaFoldDB" id="A0A2V1IJY1"/>
<dbReference type="NCBIfam" id="TIGR01007">
    <property type="entry name" value="eps_fam"/>
    <property type="match status" value="1"/>
</dbReference>
<dbReference type="Pfam" id="PF13807">
    <property type="entry name" value="GNVR"/>
    <property type="match status" value="1"/>
</dbReference>
<evidence type="ECO:0000256" key="15">
    <source>
        <dbReference type="ARBA" id="ARBA00051245"/>
    </source>
</evidence>